<dbReference type="RefSeq" id="WP_132216268.1">
    <property type="nucleotide sequence ID" value="NZ_SLWN01000023.1"/>
</dbReference>
<gene>
    <name evidence="2" type="ORF">EV652_12380</name>
</gene>
<proteinExistence type="predicted"/>
<keyword evidence="3" id="KW-1185">Reference proteome</keyword>
<evidence type="ECO:0000313" key="2">
    <source>
        <dbReference type="EMBL" id="TCO14876.1"/>
    </source>
</evidence>
<feature type="region of interest" description="Disordered" evidence="1">
    <location>
        <begin position="297"/>
        <end position="324"/>
    </location>
</feature>
<evidence type="ECO:0000256" key="1">
    <source>
        <dbReference type="SAM" id="MobiDB-lite"/>
    </source>
</evidence>
<dbReference type="AlphaFoldDB" id="A0A4V2RXP0"/>
<reference evidence="2 3" key="1">
    <citation type="journal article" date="2015" name="Stand. Genomic Sci.">
        <title>Genomic Encyclopedia of Bacterial and Archaeal Type Strains, Phase III: the genomes of soil and plant-associated and newly described type strains.</title>
        <authorList>
            <person name="Whitman W.B."/>
            <person name="Woyke T."/>
            <person name="Klenk H.P."/>
            <person name="Zhou Y."/>
            <person name="Lilburn T.G."/>
            <person name="Beck B.J."/>
            <person name="De Vos P."/>
            <person name="Vandamme P."/>
            <person name="Eisen J.A."/>
            <person name="Garrity G."/>
            <person name="Hugenholtz P."/>
            <person name="Kyrpides N.C."/>
        </authorList>
    </citation>
    <scope>NUCLEOTIDE SEQUENCE [LARGE SCALE GENOMIC DNA]</scope>
    <source>
        <strain evidence="2 3">VKM Ac-2572</strain>
    </source>
</reference>
<dbReference type="EMBL" id="SLWN01000023">
    <property type="protein sequence ID" value="TCO14876.1"/>
    <property type="molecule type" value="Genomic_DNA"/>
</dbReference>
<dbReference type="Proteomes" id="UP000294508">
    <property type="component" value="Unassembled WGS sequence"/>
</dbReference>
<evidence type="ECO:0000313" key="3">
    <source>
        <dbReference type="Proteomes" id="UP000294508"/>
    </source>
</evidence>
<accession>A0A4V2RXP0</accession>
<name>A0A4V2RXP0_9ACTN</name>
<dbReference type="OrthoDB" id="3818945at2"/>
<sequence length="352" mass="37657">MKPWACVGAEILPGTQEYEWVSSVVAAVERRTGRTSRWNRQLFEEGSGFKGGKAVADGPLLLSRADVLDPVMRAYDTTAPLTPDQIVAARAAAYVVVHEAVHHLSDPGDDSAAEAVWHGSPEETALEEALADTETMRIETDVIRDIGMDRDVPRILDLHITGDGPYSAYNEGLDGVVHGLAELTDRDPDDIRSTIHQTPMPQRYNAMADLIIDKRLSDLAEHRTEFRAWLAAPLRSELGALAKYQDLDRPAVVTPQRAADLGAEHARRAVREVGKRLTSLRTQYDARADMRRFLGEHTGAGRSATGGGTAAGGGAASGTAAAVRGPASGAAAAAAAVASVLPFRRDRGQAVE</sequence>
<feature type="compositionally biased region" description="Gly residues" evidence="1">
    <location>
        <begin position="304"/>
        <end position="316"/>
    </location>
</feature>
<organism evidence="2 3">
    <name type="scientific">Kribbella steppae</name>
    <dbReference type="NCBI Taxonomy" id="2512223"/>
    <lineage>
        <taxon>Bacteria</taxon>
        <taxon>Bacillati</taxon>
        <taxon>Actinomycetota</taxon>
        <taxon>Actinomycetes</taxon>
        <taxon>Propionibacteriales</taxon>
        <taxon>Kribbellaceae</taxon>
        <taxon>Kribbella</taxon>
    </lineage>
</organism>
<comment type="caution">
    <text evidence="2">The sequence shown here is derived from an EMBL/GenBank/DDBJ whole genome shotgun (WGS) entry which is preliminary data.</text>
</comment>
<protein>
    <submittedName>
        <fullName evidence="2">Uncharacterized protein</fullName>
    </submittedName>
</protein>